<evidence type="ECO:0000313" key="16">
    <source>
        <dbReference type="EMBL" id="ROW08477.1"/>
    </source>
</evidence>
<feature type="compositionally biased region" description="Polar residues" evidence="13">
    <location>
        <begin position="48"/>
        <end position="62"/>
    </location>
</feature>
<dbReference type="Proteomes" id="UP000283895">
    <property type="component" value="Unassembled WGS sequence"/>
</dbReference>
<dbReference type="InterPro" id="IPR005550">
    <property type="entry name" value="Kinetochore_Ndc80"/>
</dbReference>
<keyword evidence="3 11" id="KW-0158">Chromosome</keyword>
<dbReference type="EMBL" id="LKEA01000006">
    <property type="protein sequence ID" value="ROW08477.1"/>
    <property type="molecule type" value="Genomic_DNA"/>
</dbReference>
<dbReference type="PANTHER" id="PTHR10643">
    <property type="entry name" value="KINETOCHORE PROTEIN NDC80"/>
    <property type="match status" value="1"/>
</dbReference>
<keyword evidence="6 11" id="KW-0995">Kinetochore</keyword>
<protein>
    <recommendedName>
        <fullName evidence="11">Kinetochore protein NDC80</fullName>
    </recommendedName>
</protein>
<keyword evidence="8 11" id="KW-0539">Nucleus</keyword>
<feature type="coiled-coil region" evidence="12">
    <location>
        <begin position="329"/>
        <end position="492"/>
    </location>
</feature>
<dbReference type="SUPFAM" id="SSF57997">
    <property type="entry name" value="Tropomyosin"/>
    <property type="match status" value="1"/>
</dbReference>
<evidence type="ECO:0000256" key="1">
    <source>
        <dbReference type="ARBA" id="ARBA00002772"/>
    </source>
</evidence>
<dbReference type="Pfam" id="PF24487">
    <property type="entry name" value="NDC80_loop"/>
    <property type="match status" value="1"/>
</dbReference>
<evidence type="ECO:0000256" key="11">
    <source>
        <dbReference type="RuleBase" id="RU368072"/>
    </source>
</evidence>
<evidence type="ECO:0000256" key="5">
    <source>
        <dbReference type="ARBA" id="ARBA00022776"/>
    </source>
</evidence>
<comment type="function">
    <text evidence="1 11">Acts as a component of the essential kinetochore-associated NDC80 complex, which is required for chromosome segregation and spindle checkpoint activity.</text>
</comment>
<proteinExistence type="inferred from homology"/>
<dbReference type="STRING" id="356882.A0A423WY79"/>
<dbReference type="GO" id="GO:0051301">
    <property type="term" value="P:cell division"/>
    <property type="evidence" value="ECO:0007669"/>
    <property type="project" value="UniProtKB-UniRule"/>
</dbReference>
<dbReference type="InterPro" id="IPR038273">
    <property type="entry name" value="Ndc80_sf"/>
</dbReference>
<sequence>MSQEPGLWSVRRPRETLGGISYNSAIPQPASAMKRSHSTSMGGAPYSSGHTRSVSGSRQSLAMSRPPQPLFTRSSSGGNLADTGAPPIKRMSIQPASANTLKSYTPSGIPGRASEGERRSSVYRGRTSSHAHIGGHQSFFQQAPQPAGIPRDPRPLRDRAYQARIGQELLDYLAQNNFEMEMNYSLSQNVIKSPTQKDFVYMFQWLYHRIDPSYKFLKNIDQEVPPLLKQLRYPYEKSITKSQIAAVGGQNWYTFLGLLHWMLQLAKMLDAYATNRYDEACLEAGVDVTGDHIIFDFLSKAYRDWLAMDEDTGDEDAEKVLAPHVEMMANAFERSNSKYHQELQMLEAENQRLQREIAEVERSTRDPAELDNHYQIMEEDRVKFEEYNNLAMQRSDKYENRIQVLQEELETMRRELQEAEEERKGLQKVVDDQGISMADIDRMTSERERLQKGIESASQRLDEVKKRVADKEVEASRKLDDLERMVDRYNTLAYQIGLIPASAVNAKGKDYELKVTVNEGPNFTASQLKGSYGDGFENERLLADTHTGYQPAHILNLDLRGQVKNAFLALRKEISERRSHSMDTMMKDHELLDNIREAMEDKSNEVDALEHRVRAAEEEHEKTKEVTNAQRMASDAQIEKMEKELAKMRGNLSDSVQLMEQREMNVNIEYEQLTIRANALREELHTEITRMLNDVIKFKMHVQKSLEDYEGFVTDELERELGEELPEDTQMVDA</sequence>
<reference evidence="16 17" key="1">
    <citation type="submission" date="2015-09" db="EMBL/GenBank/DDBJ databases">
        <title>Host preference determinants of Valsa canker pathogens revealed by comparative genomics.</title>
        <authorList>
            <person name="Yin Z."/>
            <person name="Huang L."/>
        </authorList>
    </citation>
    <scope>NUCLEOTIDE SEQUENCE [LARGE SCALE GENOMIC DNA]</scope>
    <source>
        <strain evidence="16 17">03-1</strain>
    </source>
</reference>
<keyword evidence="4 11" id="KW-0132">Cell division</keyword>
<comment type="subcellular location">
    <subcellularLocation>
        <location evidence="11">Chromosome</location>
        <location evidence="11">Centromere</location>
        <location evidence="11">Kinetochore</location>
    </subcellularLocation>
    <subcellularLocation>
        <location evidence="11">Nucleus</location>
    </subcellularLocation>
</comment>
<evidence type="ECO:0000256" key="4">
    <source>
        <dbReference type="ARBA" id="ARBA00022618"/>
    </source>
</evidence>
<dbReference type="Pfam" id="PF03801">
    <property type="entry name" value="Ndc80_HEC"/>
    <property type="match status" value="1"/>
</dbReference>
<dbReference type="GO" id="GO:0005634">
    <property type="term" value="C:nucleus"/>
    <property type="evidence" value="ECO:0007669"/>
    <property type="project" value="UniProtKB-SubCell"/>
</dbReference>
<accession>A0A423WY79</accession>
<dbReference type="InterPro" id="IPR055260">
    <property type="entry name" value="Ndc80_CH"/>
</dbReference>
<keyword evidence="10 11" id="KW-0137">Centromere</keyword>
<evidence type="ECO:0000256" key="3">
    <source>
        <dbReference type="ARBA" id="ARBA00022454"/>
    </source>
</evidence>
<feature type="compositionally biased region" description="Polar residues" evidence="13">
    <location>
        <begin position="94"/>
        <end position="106"/>
    </location>
</feature>
<evidence type="ECO:0000259" key="14">
    <source>
        <dbReference type="Pfam" id="PF03801"/>
    </source>
</evidence>
<keyword evidence="7 12" id="KW-0175">Coiled coil</keyword>
<keyword evidence="5 11" id="KW-0498">Mitosis</keyword>
<evidence type="ECO:0000313" key="17">
    <source>
        <dbReference type="Proteomes" id="UP000283895"/>
    </source>
</evidence>
<dbReference type="PANTHER" id="PTHR10643:SF2">
    <property type="entry name" value="KINETOCHORE PROTEIN NDC80 HOMOLOG"/>
    <property type="match status" value="1"/>
</dbReference>
<dbReference type="OrthoDB" id="7459479at2759"/>
<comment type="subunit">
    <text evidence="11">Component of the NDC80 complex.</text>
</comment>
<organism evidence="16 17">
    <name type="scientific">Cytospora schulzeri</name>
    <dbReference type="NCBI Taxonomy" id="448051"/>
    <lineage>
        <taxon>Eukaryota</taxon>
        <taxon>Fungi</taxon>
        <taxon>Dikarya</taxon>
        <taxon>Ascomycota</taxon>
        <taxon>Pezizomycotina</taxon>
        <taxon>Sordariomycetes</taxon>
        <taxon>Sordariomycetidae</taxon>
        <taxon>Diaporthales</taxon>
        <taxon>Cytosporaceae</taxon>
        <taxon>Cytospora</taxon>
    </lineage>
</organism>
<dbReference type="GO" id="GO:0051315">
    <property type="term" value="P:attachment of mitotic spindle microtubules to kinetochore"/>
    <property type="evidence" value="ECO:0007669"/>
    <property type="project" value="UniProtKB-UniRule"/>
</dbReference>
<evidence type="ECO:0000256" key="6">
    <source>
        <dbReference type="ARBA" id="ARBA00022838"/>
    </source>
</evidence>
<feature type="domain" description="Kinetochore protein NDC80 loop region" evidence="15">
    <location>
        <begin position="451"/>
        <end position="525"/>
    </location>
</feature>
<evidence type="ECO:0000256" key="9">
    <source>
        <dbReference type="ARBA" id="ARBA00023306"/>
    </source>
</evidence>
<name>A0A423WY79_9PEZI</name>
<dbReference type="AlphaFoldDB" id="A0A423WY79"/>
<evidence type="ECO:0000256" key="7">
    <source>
        <dbReference type="ARBA" id="ARBA00023054"/>
    </source>
</evidence>
<keyword evidence="17" id="KW-1185">Reference proteome</keyword>
<dbReference type="FunFam" id="1.10.418.30:FF:000001">
    <property type="entry name" value="Probable kinetochore protein ndc80"/>
    <property type="match status" value="1"/>
</dbReference>
<feature type="region of interest" description="Disordered" evidence="13">
    <location>
        <begin position="1"/>
        <end position="155"/>
    </location>
</feature>
<evidence type="ECO:0000256" key="12">
    <source>
        <dbReference type="SAM" id="Coils"/>
    </source>
</evidence>
<evidence type="ECO:0000259" key="15">
    <source>
        <dbReference type="Pfam" id="PF24487"/>
    </source>
</evidence>
<feature type="coiled-coil region" evidence="12">
    <location>
        <begin position="592"/>
        <end position="683"/>
    </location>
</feature>
<evidence type="ECO:0000256" key="8">
    <source>
        <dbReference type="ARBA" id="ARBA00023242"/>
    </source>
</evidence>
<comment type="similarity">
    <text evidence="2 11">Belongs to the NDC80/HEC1 family.</text>
</comment>
<feature type="domain" description="Kinetochore protein Ndc80 CH" evidence="14">
    <location>
        <begin position="117"/>
        <end position="271"/>
    </location>
</feature>
<dbReference type="InterPro" id="IPR057091">
    <property type="entry name" value="NDC80_loop"/>
</dbReference>
<dbReference type="Gene3D" id="1.10.418.30">
    <property type="entry name" value="Ncd80 complex, Ncd80 subunit"/>
    <property type="match status" value="1"/>
</dbReference>
<comment type="caution">
    <text evidence="16">The sequence shown here is derived from an EMBL/GenBank/DDBJ whole genome shotgun (WGS) entry which is preliminary data.</text>
</comment>
<evidence type="ECO:0000256" key="10">
    <source>
        <dbReference type="ARBA" id="ARBA00023328"/>
    </source>
</evidence>
<evidence type="ECO:0000256" key="2">
    <source>
        <dbReference type="ARBA" id="ARBA00007050"/>
    </source>
</evidence>
<dbReference type="GO" id="GO:0031262">
    <property type="term" value="C:Ndc80 complex"/>
    <property type="evidence" value="ECO:0007669"/>
    <property type="project" value="UniProtKB-UniRule"/>
</dbReference>
<keyword evidence="9 11" id="KW-0131">Cell cycle</keyword>
<evidence type="ECO:0000256" key="13">
    <source>
        <dbReference type="SAM" id="MobiDB-lite"/>
    </source>
</evidence>
<gene>
    <name evidence="16" type="ORF">VMCG_03020</name>
</gene>